<dbReference type="EMBL" id="JAMYWD010000002">
    <property type="protein sequence ID" value="KAJ4979538.1"/>
    <property type="molecule type" value="Genomic_DNA"/>
</dbReference>
<evidence type="ECO:0000256" key="1">
    <source>
        <dbReference type="ARBA" id="ARBA00022723"/>
    </source>
</evidence>
<dbReference type="InterPro" id="IPR000679">
    <property type="entry name" value="Znf_GATA"/>
</dbReference>
<gene>
    <name evidence="10" type="ORF">NE237_010318</name>
</gene>
<keyword evidence="3" id="KW-0862">Zinc</keyword>
<comment type="caution">
    <text evidence="10">The sequence shown here is derived from an EMBL/GenBank/DDBJ whole genome shotgun (WGS) entry which is preliminary data.</text>
</comment>
<keyword evidence="4" id="KW-0805">Transcription regulation</keyword>
<reference evidence="10" key="1">
    <citation type="journal article" date="2023" name="Plant J.">
        <title>The genome of the king protea, Protea cynaroides.</title>
        <authorList>
            <person name="Chang J."/>
            <person name="Duong T.A."/>
            <person name="Schoeman C."/>
            <person name="Ma X."/>
            <person name="Roodt D."/>
            <person name="Barker N."/>
            <person name="Li Z."/>
            <person name="Van de Peer Y."/>
            <person name="Mizrachi E."/>
        </authorList>
    </citation>
    <scope>NUCLEOTIDE SEQUENCE</scope>
    <source>
        <tissue evidence="10">Young leaves</tissue>
    </source>
</reference>
<evidence type="ECO:0000259" key="9">
    <source>
        <dbReference type="PROSITE" id="PS50114"/>
    </source>
</evidence>
<comment type="similarity">
    <text evidence="7">Belongs to the type IV zinc-finger family. Class B subfamily.</text>
</comment>
<dbReference type="AlphaFoldDB" id="A0A9Q0KZ31"/>
<evidence type="ECO:0000256" key="5">
    <source>
        <dbReference type="ARBA" id="ARBA00023125"/>
    </source>
</evidence>
<keyword evidence="2 8" id="KW-0863">Zinc-finger</keyword>
<dbReference type="Proteomes" id="UP001141806">
    <property type="component" value="Unassembled WGS sequence"/>
</dbReference>
<dbReference type="PANTHER" id="PTHR46813:SF16">
    <property type="entry name" value="GATA TRANSCRIPTION FACTOR 18"/>
    <property type="match status" value="1"/>
</dbReference>
<keyword evidence="5" id="KW-0238">DNA-binding</keyword>
<dbReference type="Gene3D" id="3.30.50.10">
    <property type="entry name" value="Erythroid Transcription Factor GATA-1, subunit A"/>
    <property type="match status" value="1"/>
</dbReference>
<protein>
    <recommendedName>
        <fullName evidence="9">GATA-type domain-containing protein</fullName>
    </recommendedName>
</protein>
<evidence type="ECO:0000256" key="7">
    <source>
        <dbReference type="ARBA" id="ARBA00024019"/>
    </source>
</evidence>
<keyword evidence="11" id="KW-1185">Reference proteome</keyword>
<dbReference type="SUPFAM" id="SSF57716">
    <property type="entry name" value="Glucocorticoid receptor-like (DNA-binding domain)"/>
    <property type="match status" value="1"/>
</dbReference>
<evidence type="ECO:0000313" key="11">
    <source>
        <dbReference type="Proteomes" id="UP001141806"/>
    </source>
</evidence>
<dbReference type="PROSITE" id="PS50114">
    <property type="entry name" value="GATA_ZN_FINGER_2"/>
    <property type="match status" value="1"/>
</dbReference>
<organism evidence="10 11">
    <name type="scientific">Protea cynaroides</name>
    <dbReference type="NCBI Taxonomy" id="273540"/>
    <lineage>
        <taxon>Eukaryota</taxon>
        <taxon>Viridiplantae</taxon>
        <taxon>Streptophyta</taxon>
        <taxon>Embryophyta</taxon>
        <taxon>Tracheophyta</taxon>
        <taxon>Spermatophyta</taxon>
        <taxon>Magnoliopsida</taxon>
        <taxon>Proteales</taxon>
        <taxon>Proteaceae</taxon>
        <taxon>Protea</taxon>
    </lineage>
</organism>
<keyword evidence="6" id="KW-0804">Transcription</keyword>
<dbReference type="PANTHER" id="PTHR46813">
    <property type="entry name" value="GATA TRANSCRIPTION FACTOR 18"/>
    <property type="match status" value="1"/>
</dbReference>
<name>A0A9Q0KZ31_9MAGN</name>
<dbReference type="GO" id="GO:0043565">
    <property type="term" value="F:sequence-specific DNA binding"/>
    <property type="evidence" value="ECO:0007669"/>
    <property type="project" value="InterPro"/>
</dbReference>
<proteinExistence type="inferred from homology"/>
<dbReference type="GO" id="GO:0006355">
    <property type="term" value="P:regulation of DNA-templated transcription"/>
    <property type="evidence" value="ECO:0007669"/>
    <property type="project" value="InterPro"/>
</dbReference>
<dbReference type="InterPro" id="IPR013088">
    <property type="entry name" value="Znf_NHR/GATA"/>
</dbReference>
<dbReference type="CDD" id="cd00202">
    <property type="entry name" value="ZnF_GATA"/>
    <property type="match status" value="1"/>
</dbReference>
<evidence type="ECO:0000256" key="8">
    <source>
        <dbReference type="PROSITE-ProRule" id="PRU00094"/>
    </source>
</evidence>
<evidence type="ECO:0000256" key="6">
    <source>
        <dbReference type="ARBA" id="ARBA00023163"/>
    </source>
</evidence>
<dbReference type="Pfam" id="PF00320">
    <property type="entry name" value="GATA"/>
    <property type="match status" value="1"/>
</dbReference>
<evidence type="ECO:0000256" key="4">
    <source>
        <dbReference type="ARBA" id="ARBA00023015"/>
    </source>
</evidence>
<dbReference type="OrthoDB" id="2162994at2759"/>
<dbReference type="PROSITE" id="PS00344">
    <property type="entry name" value="GATA_ZN_FINGER_1"/>
    <property type="match status" value="1"/>
</dbReference>
<evidence type="ECO:0000313" key="10">
    <source>
        <dbReference type="EMBL" id="KAJ4979538.1"/>
    </source>
</evidence>
<dbReference type="SMART" id="SM00401">
    <property type="entry name" value="ZnF_GATA"/>
    <property type="match status" value="1"/>
</dbReference>
<sequence length="214" mass="23595">MYMMRTGFMMKQRKKEMKEHDFLSRLGNSDGDGDLDCSLKLGLPDDNRSAHPSTIFYGDSCIYPQVGNNIGLVSGPSAFRPWKISSSDHVACNNNNNLNTGFINDFLGSPPVRPSRRPPPLPTISIQSATSIEHTLSLAPATEVADPDLDGSENGKGCAICRRDNTPLWRNGPHGPKTLCNACGIRFKKWEKKALGITDAIQSRSRNSFKKPKF</sequence>
<accession>A0A9Q0KZ31</accession>
<evidence type="ECO:0000256" key="2">
    <source>
        <dbReference type="ARBA" id="ARBA00022771"/>
    </source>
</evidence>
<keyword evidence="1" id="KW-0479">Metal-binding</keyword>
<evidence type="ECO:0000256" key="3">
    <source>
        <dbReference type="ARBA" id="ARBA00022833"/>
    </source>
</evidence>
<dbReference type="GO" id="GO:0008270">
    <property type="term" value="F:zinc ion binding"/>
    <property type="evidence" value="ECO:0007669"/>
    <property type="project" value="UniProtKB-KW"/>
</dbReference>
<feature type="domain" description="GATA-type" evidence="9">
    <location>
        <begin position="152"/>
        <end position="188"/>
    </location>
</feature>